<dbReference type="RefSeq" id="WP_125310862.1">
    <property type="nucleotide sequence ID" value="NZ_RSEC01000046.1"/>
</dbReference>
<gene>
    <name evidence="2" type="ORF">EIY87_21270</name>
</gene>
<protein>
    <recommendedName>
        <fullName evidence="4">Guanylate cyclase domain-containing protein</fullName>
    </recommendedName>
</protein>
<evidence type="ECO:0000313" key="2">
    <source>
        <dbReference type="EMBL" id="RSD17302.1"/>
    </source>
</evidence>
<dbReference type="Proteomes" id="UP000267081">
    <property type="component" value="Unassembled WGS sequence"/>
</dbReference>
<comment type="caution">
    <text evidence="2">The sequence shown here is derived from an EMBL/GenBank/DDBJ whole genome shotgun (WGS) entry which is preliminary data.</text>
</comment>
<reference evidence="2 3" key="1">
    <citation type="submission" date="2018-12" db="EMBL/GenBank/DDBJ databases">
        <title>Amycolatopsis eburnea sp. nov. actinomycete associate with arbuscular mycorrhiza fungal spore.</title>
        <authorList>
            <person name="Lumyong S."/>
            <person name="Chaiya L."/>
        </authorList>
    </citation>
    <scope>NUCLEOTIDE SEQUENCE [LARGE SCALE GENOMIC DNA]</scope>
    <source>
        <strain evidence="2 3">GLM-1</strain>
    </source>
</reference>
<dbReference type="EMBL" id="RSEC01000046">
    <property type="protein sequence ID" value="RSD17302.1"/>
    <property type="molecule type" value="Genomic_DNA"/>
</dbReference>
<accession>A0A3R9E3E5</accession>
<feature type="compositionally biased region" description="Basic and acidic residues" evidence="1">
    <location>
        <begin position="223"/>
        <end position="233"/>
    </location>
</feature>
<dbReference type="OrthoDB" id="3424167at2"/>
<evidence type="ECO:0000256" key="1">
    <source>
        <dbReference type="SAM" id="MobiDB-lite"/>
    </source>
</evidence>
<name>A0A3R9E3E5_9PSEU</name>
<sequence length="266" mass="28641">MPRTATELPPYRALLAVDIRDFSGSLGRDHARITDAVPKILRSAFQRCGLAETWQEMRFGFGTGDGYALGLSSAALPFLLNPFLPALQEELVYRDEVNADPVPLRMRVSVHVGPVTDSGEGLLSEGSGTARIETHRLLDAEPVRELLNRSGPMTRVAAIVSARAYEDAVLSGYAADAPEHYVPAPVKVKKLTDTGYLRVPSPSGDLLRDGFLPRITDPAVVGDEGHRGDEADRSGAGPRNAYTFRGPGYVHGGTGDQYNGPHPTKP</sequence>
<evidence type="ECO:0000313" key="3">
    <source>
        <dbReference type="Proteomes" id="UP000267081"/>
    </source>
</evidence>
<proteinExistence type="predicted"/>
<keyword evidence="3" id="KW-1185">Reference proteome</keyword>
<organism evidence="2 3">
    <name type="scientific">Amycolatopsis eburnea</name>
    <dbReference type="NCBI Taxonomy" id="2267691"/>
    <lineage>
        <taxon>Bacteria</taxon>
        <taxon>Bacillati</taxon>
        <taxon>Actinomycetota</taxon>
        <taxon>Actinomycetes</taxon>
        <taxon>Pseudonocardiales</taxon>
        <taxon>Pseudonocardiaceae</taxon>
        <taxon>Amycolatopsis</taxon>
    </lineage>
</organism>
<dbReference type="AlphaFoldDB" id="A0A3R9E3E5"/>
<feature type="region of interest" description="Disordered" evidence="1">
    <location>
        <begin position="218"/>
        <end position="266"/>
    </location>
</feature>
<evidence type="ECO:0008006" key="4">
    <source>
        <dbReference type="Google" id="ProtNLM"/>
    </source>
</evidence>